<comment type="caution">
    <text evidence="9">The sequence shown here is derived from an EMBL/GenBank/DDBJ whole genome shotgun (WGS) entry which is preliminary data.</text>
</comment>
<feature type="compositionally biased region" description="Polar residues" evidence="8">
    <location>
        <begin position="555"/>
        <end position="574"/>
    </location>
</feature>
<protein>
    <recommendedName>
        <fullName evidence="11">DMQ hydroxylase</fullName>
    </recommendedName>
</protein>
<keyword evidence="10" id="KW-1185">Reference proteome</keyword>
<organism evidence="9 10">
    <name type="scientific">Cryomyces minteri</name>
    <dbReference type="NCBI Taxonomy" id="331657"/>
    <lineage>
        <taxon>Eukaryota</taxon>
        <taxon>Fungi</taxon>
        <taxon>Dikarya</taxon>
        <taxon>Ascomycota</taxon>
        <taxon>Pezizomycotina</taxon>
        <taxon>Dothideomycetes</taxon>
        <taxon>Dothideomycetes incertae sedis</taxon>
        <taxon>Cryomyces</taxon>
    </lineage>
</organism>
<reference evidence="9 10" key="1">
    <citation type="submission" date="2017-03" db="EMBL/GenBank/DDBJ databases">
        <title>Genomes of endolithic fungi from Antarctica.</title>
        <authorList>
            <person name="Coleine C."/>
            <person name="Masonjones S."/>
            <person name="Stajich J.E."/>
        </authorList>
    </citation>
    <scope>NUCLEOTIDE SEQUENCE [LARGE SCALE GENOMIC DNA]</scope>
    <source>
        <strain evidence="9 10">CCFEE 5187</strain>
    </source>
</reference>
<dbReference type="OrthoDB" id="275371at2759"/>
<evidence type="ECO:0000313" key="9">
    <source>
        <dbReference type="EMBL" id="TKA66791.1"/>
    </source>
</evidence>
<keyword evidence="3" id="KW-0479">Metal-binding</keyword>
<name>A0A4U0WU72_9PEZI</name>
<evidence type="ECO:0000256" key="1">
    <source>
        <dbReference type="ARBA" id="ARBA00004749"/>
    </source>
</evidence>
<dbReference type="Pfam" id="PF13921">
    <property type="entry name" value="Myb_DNA-bind_6"/>
    <property type="match status" value="1"/>
</dbReference>
<evidence type="ECO:0000256" key="3">
    <source>
        <dbReference type="ARBA" id="ARBA00022723"/>
    </source>
</evidence>
<evidence type="ECO:0000313" key="10">
    <source>
        <dbReference type="Proteomes" id="UP000308768"/>
    </source>
</evidence>
<dbReference type="CDD" id="cd01042">
    <property type="entry name" value="DMQH"/>
    <property type="match status" value="1"/>
</dbReference>
<comment type="pathway">
    <text evidence="1">Cofactor biosynthesis; ubiquinone biosynthesis.</text>
</comment>
<dbReference type="InterPro" id="IPR009078">
    <property type="entry name" value="Ferritin-like_SF"/>
</dbReference>
<dbReference type="Gene3D" id="1.10.10.60">
    <property type="entry name" value="Homeodomain-like"/>
    <property type="match status" value="1"/>
</dbReference>
<keyword evidence="4" id="KW-0560">Oxidoreductase</keyword>
<proteinExistence type="predicted"/>
<dbReference type="GO" id="GO:0006744">
    <property type="term" value="P:ubiquinone biosynthetic process"/>
    <property type="evidence" value="ECO:0007669"/>
    <property type="project" value="UniProtKB-KW"/>
</dbReference>
<dbReference type="InterPro" id="IPR009057">
    <property type="entry name" value="Homeodomain-like_sf"/>
</dbReference>
<sequence>MKHMYDQEAGHFKTFNELLAKHRIRPTVMYPVWKVAATALGWSTAIMGREAAMACTEAVETEIGEHYNGQVRILLEWMKQMEETGEEVGQEITELVKNLRRIRDEELEHLDHAVEHDAKEAQPYGLLTNVIRGGCRAAIWISEKEKHTTIAQASILVSRVTPDLSLYELKTPLLHRSSEQSPAMGKAKLTAKASTKTNTTAKVATNARVTKPQPQPFTAVEDQKIIDLKEEQHLGWKEIARQLPGRAHGTIQVRYCRTLSRRPDGPNAGVTTRPRAPKGAPSAIPDAKDNKLDAGQESDDNDVVAGHNIVADNNVATDNPTVAAQRPPSNRVRRPISKAVNYTEVAEDANESDISDSGKAVKGSAPTRVVKQVKGKALSKPKAVISAELAENASKSEVADEGKTVNNTETTRDVKELKGNATSKSKVVKSSETIETAGKEVAGGGDAANNTEPNNGVKELKLKSLKGKRTYAAEESPSPPPRLKLCLKRKGPEEDPTGRKKRKVAPSTEDIGAAKDRTSMRNLQAVKSTAKAVQKPVTKGTRQSTRLMVKATDDPQASHTVSALQGPPEQQSSRTSATITLAADTIPGKALVDLGADSDAEEAITKPTITKPILKRARQPATVDPVSEDDLGQPLTKKARHTLMNTPNVEIAAKYMYRKTVNDISWLEANPITTEQYRADLKAMGIPVADEPKRDPSKRVPKQTARAKEAERDSLVKTMDKVIQSLPTINQSLPTNTQSLPTKVQSQDTKTETTAPVAPRKIVTLKISGRVPAKVHFEDEAIDGSASGSTNALFPDVTKDVRALVDANGQFPESSLRSSANVRFEDKARDSAAKSLVHAPPKAQAPRNLPKPKRGKKATQVPIKKVSSDNWEVCGALPLDLDNKDPMRAHYVNPPDNRIVLYNSVSDSYMSKWCEGAVNGWPPVVEEKVTKLATKGKGSRKSKATGSKKLTSADCQNALAPETGLVSSSTQDTSAANGTSAGPTTVASAASGSVTSAAPTAVTSGASTAMTSEAATAANSETPATSSAAPIVALPVTPEHPIEIESDNDSNSTLSELDTELLDAQLPHGADMFKSLP</sequence>
<dbReference type="InterPro" id="IPR011566">
    <property type="entry name" value="Ubq_synth_Coq7"/>
</dbReference>
<feature type="region of interest" description="Disordered" evidence="8">
    <location>
        <begin position="438"/>
        <end position="517"/>
    </location>
</feature>
<evidence type="ECO:0000256" key="2">
    <source>
        <dbReference type="ARBA" id="ARBA00022688"/>
    </source>
</evidence>
<dbReference type="GO" id="GO:0005743">
    <property type="term" value="C:mitochondrial inner membrane"/>
    <property type="evidence" value="ECO:0007669"/>
    <property type="project" value="TreeGrafter"/>
</dbReference>
<feature type="region of interest" description="Disordered" evidence="8">
    <location>
        <begin position="552"/>
        <end position="574"/>
    </location>
</feature>
<dbReference type="STRING" id="331657.A0A4U0WU72"/>
<feature type="compositionally biased region" description="Polar residues" evidence="8">
    <location>
        <begin position="944"/>
        <end position="955"/>
    </location>
</feature>
<evidence type="ECO:0000256" key="7">
    <source>
        <dbReference type="ARBA" id="ARBA00023136"/>
    </source>
</evidence>
<dbReference type="GO" id="GO:0046872">
    <property type="term" value="F:metal ion binding"/>
    <property type="evidence" value="ECO:0007669"/>
    <property type="project" value="UniProtKB-KW"/>
</dbReference>
<feature type="compositionally biased region" description="Polar residues" evidence="8">
    <location>
        <begin position="965"/>
        <end position="977"/>
    </location>
</feature>
<feature type="region of interest" description="Disordered" evidence="8">
    <location>
        <begin position="933"/>
        <end position="996"/>
    </location>
</feature>
<accession>A0A4U0WU72</accession>
<feature type="region of interest" description="Disordered" evidence="8">
    <location>
        <begin position="257"/>
        <end position="335"/>
    </location>
</feature>
<keyword evidence="6" id="KW-0503">Monooxygenase</keyword>
<feature type="region of interest" description="Disordered" evidence="8">
    <location>
        <begin position="732"/>
        <end position="755"/>
    </location>
</feature>
<dbReference type="PANTHER" id="PTHR11237:SF4">
    <property type="entry name" value="5-DEMETHOXYUBIQUINONE HYDROXYLASE, MITOCHONDRIAL"/>
    <property type="match status" value="1"/>
</dbReference>
<evidence type="ECO:0000256" key="4">
    <source>
        <dbReference type="ARBA" id="ARBA00023002"/>
    </source>
</evidence>
<evidence type="ECO:0000256" key="8">
    <source>
        <dbReference type="SAM" id="MobiDB-lite"/>
    </source>
</evidence>
<keyword evidence="7" id="KW-0472">Membrane</keyword>
<dbReference type="Pfam" id="PF03232">
    <property type="entry name" value="COQ7"/>
    <property type="match status" value="1"/>
</dbReference>
<dbReference type="Proteomes" id="UP000308768">
    <property type="component" value="Unassembled WGS sequence"/>
</dbReference>
<feature type="region of interest" description="Disordered" evidence="8">
    <location>
        <begin position="688"/>
        <end position="714"/>
    </location>
</feature>
<feature type="region of interest" description="Disordered" evidence="8">
    <location>
        <begin position="827"/>
        <end position="862"/>
    </location>
</feature>
<feature type="region of interest" description="Disordered" evidence="8">
    <location>
        <begin position="392"/>
        <end position="412"/>
    </location>
</feature>
<keyword evidence="5" id="KW-0408">Iron</keyword>
<dbReference type="GO" id="GO:0008682">
    <property type="term" value="F:3-demethoxyubiquinol 3-hydroxylase activity"/>
    <property type="evidence" value="ECO:0007669"/>
    <property type="project" value="TreeGrafter"/>
</dbReference>
<dbReference type="SUPFAM" id="SSF47240">
    <property type="entry name" value="Ferritin-like"/>
    <property type="match status" value="1"/>
</dbReference>
<evidence type="ECO:0000256" key="5">
    <source>
        <dbReference type="ARBA" id="ARBA00023004"/>
    </source>
</evidence>
<gene>
    <name evidence="9" type="ORF">B0A49_06158</name>
</gene>
<dbReference type="PANTHER" id="PTHR11237">
    <property type="entry name" value="COENZYME Q10 BIOSYNTHESIS PROTEIN 7"/>
    <property type="match status" value="1"/>
</dbReference>
<keyword evidence="2" id="KW-0831">Ubiquinone biosynthesis</keyword>
<evidence type="ECO:0008006" key="11">
    <source>
        <dbReference type="Google" id="ProtNLM"/>
    </source>
</evidence>
<dbReference type="AlphaFoldDB" id="A0A4U0WU72"/>
<evidence type="ECO:0000256" key="6">
    <source>
        <dbReference type="ARBA" id="ARBA00023033"/>
    </source>
</evidence>
<dbReference type="EMBL" id="NAJN01000982">
    <property type="protein sequence ID" value="TKA66791.1"/>
    <property type="molecule type" value="Genomic_DNA"/>
</dbReference>
<feature type="compositionally biased region" description="Polar residues" evidence="8">
    <location>
        <begin position="732"/>
        <end position="754"/>
    </location>
</feature>
<feature type="compositionally biased region" description="Low complexity" evidence="8">
    <location>
        <begin position="978"/>
        <end position="996"/>
    </location>
</feature>
<dbReference type="SUPFAM" id="SSF46689">
    <property type="entry name" value="Homeodomain-like"/>
    <property type="match status" value="1"/>
</dbReference>